<feature type="region of interest" description="Disordered" evidence="1">
    <location>
        <begin position="1"/>
        <end position="25"/>
    </location>
</feature>
<dbReference type="Proteomes" id="UP000823388">
    <property type="component" value="Chromosome 5N"/>
</dbReference>
<dbReference type="EMBL" id="CM029046">
    <property type="protein sequence ID" value="KAG2588815.1"/>
    <property type="molecule type" value="Genomic_DNA"/>
</dbReference>
<evidence type="ECO:0000313" key="2">
    <source>
        <dbReference type="EMBL" id="KAG2588815.1"/>
    </source>
</evidence>
<keyword evidence="3" id="KW-1185">Reference proteome</keyword>
<dbReference type="AlphaFoldDB" id="A0A8T0RUJ5"/>
<comment type="caution">
    <text evidence="2">The sequence shown here is derived from an EMBL/GenBank/DDBJ whole genome shotgun (WGS) entry which is preliminary data.</text>
</comment>
<accession>A0A8T0RUJ5</accession>
<evidence type="ECO:0000256" key="1">
    <source>
        <dbReference type="SAM" id="MobiDB-lite"/>
    </source>
</evidence>
<feature type="compositionally biased region" description="Basic and acidic residues" evidence="1">
    <location>
        <begin position="149"/>
        <end position="160"/>
    </location>
</feature>
<sequence length="210" mass="22650">MDTTSSNKGKGVMNAISTDGNPVDKQFKLFDGESLNQAPAPTTMPYSQSYMAPAPTTMPYSQSYMAPPNTFYGEPLDVAPLTVAKPGEPVDHTPSSILNHKAYKGGWKVLRYPRPGRVDKTYNHKDFGKLRSKKAVINHLDELWRLEQNEKKSDDQHEKSCGANQSAEGNSGASAGQSAERKDAAGMNQSAEGKSAVGASYSAKGKSATY</sequence>
<reference evidence="2" key="1">
    <citation type="submission" date="2020-05" db="EMBL/GenBank/DDBJ databases">
        <title>WGS assembly of Panicum virgatum.</title>
        <authorList>
            <person name="Lovell J.T."/>
            <person name="Jenkins J."/>
            <person name="Shu S."/>
            <person name="Juenger T.E."/>
            <person name="Schmutz J."/>
        </authorList>
    </citation>
    <scope>NUCLEOTIDE SEQUENCE</scope>
    <source>
        <strain evidence="2">AP13</strain>
    </source>
</reference>
<evidence type="ECO:0000313" key="3">
    <source>
        <dbReference type="Proteomes" id="UP000823388"/>
    </source>
</evidence>
<protein>
    <submittedName>
        <fullName evidence="2">Uncharacterized protein</fullName>
    </submittedName>
</protein>
<name>A0A8T0RUJ5_PANVG</name>
<feature type="region of interest" description="Disordered" evidence="1">
    <location>
        <begin position="149"/>
        <end position="210"/>
    </location>
</feature>
<organism evidence="2 3">
    <name type="scientific">Panicum virgatum</name>
    <name type="common">Blackwell switchgrass</name>
    <dbReference type="NCBI Taxonomy" id="38727"/>
    <lineage>
        <taxon>Eukaryota</taxon>
        <taxon>Viridiplantae</taxon>
        <taxon>Streptophyta</taxon>
        <taxon>Embryophyta</taxon>
        <taxon>Tracheophyta</taxon>
        <taxon>Spermatophyta</taxon>
        <taxon>Magnoliopsida</taxon>
        <taxon>Liliopsida</taxon>
        <taxon>Poales</taxon>
        <taxon>Poaceae</taxon>
        <taxon>PACMAD clade</taxon>
        <taxon>Panicoideae</taxon>
        <taxon>Panicodae</taxon>
        <taxon>Paniceae</taxon>
        <taxon>Panicinae</taxon>
        <taxon>Panicum</taxon>
        <taxon>Panicum sect. Hiantes</taxon>
    </lineage>
</organism>
<feature type="compositionally biased region" description="Polar residues" evidence="1">
    <location>
        <begin position="162"/>
        <end position="177"/>
    </location>
</feature>
<proteinExistence type="predicted"/>
<gene>
    <name evidence="2" type="ORF">PVAP13_5NG224200</name>
</gene>